<dbReference type="RefSeq" id="XP_015699518.1">
    <property type="nucleotide sequence ID" value="XM_015845292.1"/>
</dbReference>
<evidence type="ECO:0000256" key="1">
    <source>
        <dbReference type="ARBA" id="ARBA00010171"/>
    </source>
</evidence>
<dbReference type="OrthoDB" id="10254973at2759"/>
<dbReference type="SUPFAM" id="SSF52540">
    <property type="entry name" value="P-loop containing nucleoside triphosphate hydrolases"/>
    <property type="match status" value="1"/>
</dbReference>
<name>C1H177_PARBA</name>
<evidence type="ECO:0000259" key="6">
    <source>
        <dbReference type="Pfam" id="PF02463"/>
    </source>
</evidence>
<dbReference type="Proteomes" id="UP000002059">
    <property type="component" value="Partially assembled WGS sequence"/>
</dbReference>
<evidence type="ECO:0000256" key="3">
    <source>
        <dbReference type="ARBA" id="ARBA00023054"/>
    </source>
</evidence>
<keyword evidence="3 4" id="KW-0175">Coiled coil</keyword>
<evidence type="ECO:0000256" key="5">
    <source>
        <dbReference type="SAM" id="MobiDB-lite"/>
    </source>
</evidence>
<feature type="region of interest" description="Disordered" evidence="5">
    <location>
        <begin position="1049"/>
        <end position="1069"/>
    </location>
</feature>
<feature type="coiled-coil region" evidence="4">
    <location>
        <begin position="946"/>
        <end position="1008"/>
    </location>
</feature>
<dbReference type="InterPro" id="IPR027417">
    <property type="entry name" value="P-loop_NTPase"/>
</dbReference>
<dbReference type="EMBL" id="KN294002">
    <property type="protein sequence ID" value="EEH33471.2"/>
    <property type="molecule type" value="Genomic_DNA"/>
</dbReference>
<dbReference type="STRING" id="502779.C1H177"/>
<dbReference type="Pfam" id="PF02463">
    <property type="entry name" value="SMC_N"/>
    <property type="match status" value="1"/>
</dbReference>
<accession>C1H177</accession>
<dbReference type="GO" id="GO:0005634">
    <property type="term" value="C:nucleus"/>
    <property type="evidence" value="ECO:0007669"/>
    <property type="project" value="TreeGrafter"/>
</dbReference>
<sequence length="1241" mass="140104">MPSVVPILQRRRRANELESDSNDSSDERETCISREGTPFSQASNGSKRVRLSAPNNSENGENDTSGSLESDSDDGADPAEVTRSRNTLYPSVVKTERGSRTKHSASGRQSSAQAIRDRDGSNPKHRPGSIVRVKLTDFVTYTSAEFFPGPRLNMVIGPNGTGKSTLVCAICLGLGWGPQHLGRAKDPAEFVKHGCEEATIEIELAKGPAHRQNPIIRRTIVRRDNKSTFTLNGKPSTKARVLELAHSFSIQIDNLCQFLPQDKVAEFAALTPIDLLHSTQRAAAGPEMIEWHENLKTLRAEQKKLLAANAEDREQLANLQNRQELQRADVERMQQRALIQKKIALLEKARPIPKFQEARQALKDARQKRRDLQNEQMELENQLAPALKSVNEKKDYYLALHDAVSQKRDMVVKKEEFRAAIVGKLDKVQDAIKDLDAQIEAEKKAGITHRENYKKSLHLVNKIKRQMEEEPVEFDVAAFTNKIRDTVRELRDIEEKSRSIQESKKSTFRDYQIIKGKIVKEYERLQNLDSESGRQAEKLKSISADTAKAWEWIKANQSKFEKKVFGPPLVECSIKDPTYADAIESLLQRNDFLTFTAQCRNDFRILQRVLYSELKLHDISLKVSSITLSDLRSPITDEELRSLGFDRWAQDLLTGPEPVVAMLCSENRLHQTPIARRDITDEEYTRMINSPISSWVTGSQSYQVVRRREYGPSAISTRVRQLRPARHWTYQPVDVSARSSIENNIQELRKEFDTLQGILDEQRESLENLKGQYQKAQREKVELEQEKATQQTALMNFKALPTKMAQLQGKAHASEIAMDAVKKRVEALRNKQDQVSLEKASIALEYANCVNEFQYLIEDLALAEVNLLEAVSDLDTLKERNTEVNRILNNKKAELAQAIEEFTVATTRFNKCQEDFQAFANIVNNDPELQNPEMRELIDATKNLTIEQLEAEIDSEKAALELAGEDNSNVIKEFEMRQQRIEKLKSHLSDFQKNLDELDAAIAEIRGKWEPKLEELVQKISDAFSDSFARIGCAGQVSIDKAEDVVPEYGDSAATSTQADNGDNHNNSTSDFDRWAIRIQVKFREHESLSVLDSHRQSGGERAVSTIFYLMALQSLSSSPFRVVDEINQGMDPRNERMVHERMVDIACASGGEGGGGQYFLITPKLLSGLVYKRGMKVLCIVCGEYVPKDYQKIDFGKCVLRMKEGLRNSSKGKGKGKGMGKGKGKGRDVDSGKGGVDVER</sequence>
<comment type="similarity">
    <text evidence="1">Belongs to the SMC family. SMC5 subfamily.</text>
</comment>
<feature type="coiled-coil region" evidence="4">
    <location>
        <begin position="738"/>
        <end position="901"/>
    </location>
</feature>
<proteinExistence type="inferred from homology"/>
<feature type="compositionally biased region" description="Basic residues" evidence="5">
    <location>
        <begin position="1211"/>
        <end position="1225"/>
    </location>
</feature>
<feature type="region of interest" description="Disordered" evidence="5">
    <location>
        <begin position="1208"/>
        <end position="1241"/>
    </location>
</feature>
<dbReference type="HOGENOM" id="CLU_004969_2_0_1"/>
<dbReference type="GeneID" id="9096703"/>
<evidence type="ECO:0000313" key="7">
    <source>
        <dbReference type="EMBL" id="EEH33471.2"/>
    </source>
</evidence>
<dbReference type="GO" id="GO:0003697">
    <property type="term" value="F:single-stranded DNA binding"/>
    <property type="evidence" value="ECO:0007669"/>
    <property type="project" value="TreeGrafter"/>
</dbReference>
<dbReference type="InterPro" id="IPR003395">
    <property type="entry name" value="RecF/RecN/SMC_N"/>
</dbReference>
<feature type="compositionally biased region" description="Basic and acidic residues" evidence="5">
    <location>
        <begin position="1226"/>
        <end position="1241"/>
    </location>
</feature>
<reference evidence="7 8" key="1">
    <citation type="journal article" date="2011" name="PLoS Genet.">
        <title>Comparative genomic analysis of human fungal pathogens causing paracoccidioidomycosis.</title>
        <authorList>
            <person name="Desjardins C.A."/>
            <person name="Champion M.D."/>
            <person name="Holder J.W."/>
            <person name="Muszewska A."/>
            <person name="Goldberg J."/>
            <person name="Bailao A.M."/>
            <person name="Brigido M.M."/>
            <person name="Ferreira M.E."/>
            <person name="Garcia A.M."/>
            <person name="Grynberg M."/>
            <person name="Gujja S."/>
            <person name="Heiman D.I."/>
            <person name="Henn M.R."/>
            <person name="Kodira C.D."/>
            <person name="Leon-Narvaez H."/>
            <person name="Longo L.V."/>
            <person name="Ma L.J."/>
            <person name="Malavazi I."/>
            <person name="Matsuo A.L."/>
            <person name="Morais F.V."/>
            <person name="Pereira M."/>
            <person name="Rodriguez-Brito S."/>
            <person name="Sakthikumar S."/>
            <person name="Salem-Izacc S.M."/>
            <person name="Sykes S.M."/>
            <person name="Teixeira M.M."/>
            <person name="Vallejo M.C."/>
            <person name="Walter M.E."/>
            <person name="Yandava C."/>
            <person name="Young S."/>
            <person name="Zeng Q."/>
            <person name="Zucker J."/>
            <person name="Felipe M.S."/>
            <person name="Goldman G.H."/>
            <person name="Haas B.J."/>
            <person name="McEwen J.G."/>
            <person name="Nino-Vega G."/>
            <person name="Puccia R."/>
            <person name="San-Blas G."/>
            <person name="Soares C.M."/>
            <person name="Birren B.W."/>
            <person name="Cuomo C.A."/>
        </authorList>
    </citation>
    <scope>NUCLEOTIDE SEQUENCE [LARGE SCALE GENOMIC DNA]</scope>
    <source>
        <strain evidence="8">ATCC MYA-826 / Pb01</strain>
    </source>
</reference>
<dbReference type="PANTHER" id="PTHR45916">
    <property type="entry name" value="STRUCTURAL MAINTENANCE OF CHROMOSOMES PROTEIN 5"/>
    <property type="match status" value="1"/>
</dbReference>
<dbReference type="AlphaFoldDB" id="C1H177"/>
<feature type="domain" description="RecF/RecN/SMC N-terminal" evidence="6">
    <location>
        <begin position="130"/>
        <end position="1142"/>
    </location>
</feature>
<dbReference type="eggNOG" id="KOG0979">
    <property type="taxonomic scope" value="Eukaryota"/>
</dbReference>
<dbReference type="PANTHER" id="PTHR45916:SF1">
    <property type="entry name" value="STRUCTURAL MAINTENANCE OF CHROMOSOMES PROTEIN 5"/>
    <property type="match status" value="1"/>
</dbReference>
<evidence type="ECO:0000313" key="8">
    <source>
        <dbReference type="Proteomes" id="UP000002059"/>
    </source>
</evidence>
<organism evidence="7 8">
    <name type="scientific">Paracoccidioides lutzii (strain ATCC MYA-826 / Pb01)</name>
    <name type="common">Paracoccidioides brasiliensis</name>
    <dbReference type="NCBI Taxonomy" id="502779"/>
    <lineage>
        <taxon>Eukaryota</taxon>
        <taxon>Fungi</taxon>
        <taxon>Dikarya</taxon>
        <taxon>Ascomycota</taxon>
        <taxon>Pezizomycotina</taxon>
        <taxon>Eurotiomycetes</taxon>
        <taxon>Eurotiomycetidae</taxon>
        <taxon>Onygenales</taxon>
        <taxon>Ajellomycetaceae</taxon>
        <taxon>Paracoccidioides</taxon>
    </lineage>
</organism>
<feature type="region of interest" description="Disordered" evidence="5">
    <location>
        <begin position="1"/>
        <end position="129"/>
    </location>
</feature>
<keyword evidence="8" id="KW-1185">Reference proteome</keyword>
<dbReference type="Gene3D" id="3.40.50.300">
    <property type="entry name" value="P-loop containing nucleotide triphosphate hydrolases"/>
    <property type="match status" value="2"/>
</dbReference>
<dbReference type="KEGG" id="pbl:PAAG_04521"/>
<dbReference type="OMA" id="RFWTSQP"/>
<gene>
    <name evidence="7" type="ORF">PAAG_04521</name>
</gene>
<feature type="compositionally biased region" description="Polar residues" evidence="5">
    <location>
        <begin position="53"/>
        <end position="69"/>
    </location>
</feature>
<dbReference type="GO" id="GO:0000724">
    <property type="term" value="P:double-strand break repair via homologous recombination"/>
    <property type="evidence" value="ECO:0007669"/>
    <property type="project" value="TreeGrafter"/>
</dbReference>
<protein>
    <recommendedName>
        <fullName evidence="2">Structural maintenance of chromosomes protein 5</fullName>
    </recommendedName>
</protein>
<dbReference type="VEuPathDB" id="FungiDB:PAAG_04521"/>
<evidence type="ECO:0000256" key="4">
    <source>
        <dbReference type="SAM" id="Coils"/>
    </source>
</evidence>
<dbReference type="GO" id="GO:0030915">
    <property type="term" value="C:Smc5-Smc6 complex"/>
    <property type="evidence" value="ECO:0007669"/>
    <property type="project" value="TreeGrafter"/>
</dbReference>
<feature type="coiled-coil region" evidence="4">
    <location>
        <begin position="295"/>
        <end position="382"/>
    </location>
</feature>
<feature type="coiled-coil region" evidence="4">
    <location>
        <begin position="425"/>
        <end position="496"/>
    </location>
</feature>
<feature type="compositionally biased region" description="Polar residues" evidence="5">
    <location>
        <begin position="1053"/>
        <end position="1069"/>
    </location>
</feature>
<evidence type="ECO:0000256" key="2">
    <source>
        <dbReference type="ARBA" id="ARBA00018687"/>
    </source>
</evidence>